<reference evidence="1" key="2">
    <citation type="submission" date="2020-06" db="EMBL/GenBank/DDBJ databases">
        <title>Helianthus annuus Genome sequencing and assembly Release 2.</title>
        <authorList>
            <person name="Gouzy J."/>
            <person name="Langlade N."/>
            <person name="Munos S."/>
        </authorList>
    </citation>
    <scope>NUCLEOTIDE SEQUENCE</scope>
    <source>
        <tissue evidence="1">Leaves</tissue>
    </source>
</reference>
<accession>A0A9K3ED59</accession>
<name>A0A9K3ED59_HELAN</name>
<keyword evidence="2" id="KW-1185">Reference proteome</keyword>
<dbReference type="Proteomes" id="UP000215914">
    <property type="component" value="Unassembled WGS sequence"/>
</dbReference>
<protein>
    <submittedName>
        <fullName evidence="1">Uncharacterized protein</fullName>
    </submittedName>
</protein>
<evidence type="ECO:0000313" key="2">
    <source>
        <dbReference type="Proteomes" id="UP000215914"/>
    </source>
</evidence>
<proteinExistence type="predicted"/>
<gene>
    <name evidence="1" type="ORF">HanXRQr2_Chr14g0658051</name>
</gene>
<reference evidence="1" key="1">
    <citation type="journal article" date="2017" name="Nature">
        <title>The sunflower genome provides insights into oil metabolism, flowering and Asterid evolution.</title>
        <authorList>
            <person name="Badouin H."/>
            <person name="Gouzy J."/>
            <person name="Grassa C.J."/>
            <person name="Murat F."/>
            <person name="Staton S.E."/>
            <person name="Cottret L."/>
            <person name="Lelandais-Briere C."/>
            <person name="Owens G.L."/>
            <person name="Carrere S."/>
            <person name="Mayjonade B."/>
            <person name="Legrand L."/>
            <person name="Gill N."/>
            <person name="Kane N.C."/>
            <person name="Bowers J.E."/>
            <person name="Hubner S."/>
            <person name="Bellec A."/>
            <person name="Berard A."/>
            <person name="Berges H."/>
            <person name="Blanchet N."/>
            <person name="Boniface M.C."/>
            <person name="Brunel D."/>
            <person name="Catrice O."/>
            <person name="Chaidir N."/>
            <person name="Claudel C."/>
            <person name="Donnadieu C."/>
            <person name="Faraut T."/>
            <person name="Fievet G."/>
            <person name="Helmstetter N."/>
            <person name="King M."/>
            <person name="Knapp S.J."/>
            <person name="Lai Z."/>
            <person name="Le Paslier M.C."/>
            <person name="Lippi Y."/>
            <person name="Lorenzon L."/>
            <person name="Mandel J.R."/>
            <person name="Marage G."/>
            <person name="Marchand G."/>
            <person name="Marquand E."/>
            <person name="Bret-Mestries E."/>
            <person name="Morien E."/>
            <person name="Nambeesan S."/>
            <person name="Nguyen T."/>
            <person name="Pegot-Espagnet P."/>
            <person name="Pouilly N."/>
            <person name="Raftis F."/>
            <person name="Sallet E."/>
            <person name="Schiex T."/>
            <person name="Thomas J."/>
            <person name="Vandecasteele C."/>
            <person name="Vares D."/>
            <person name="Vear F."/>
            <person name="Vautrin S."/>
            <person name="Crespi M."/>
            <person name="Mangin B."/>
            <person name="Burke J.M."/>
            <person name="Salse J."/>
            <person name="Munos S."/>
            <person name="Vincourt P."/>
            <person name="Rieseberg L.H."/>
            <person name="Langlade N.B."/>
        </authorList>
    </citation>
    <scope>NUCLEOTIDE SEQUENCE</scope>
    <source>
        <tissue evidence="1">Leaves</tissue>
    </source>
</reference>
<organism evidence="1 2">
    <name type="scientific">Helianthus annuus</name>
    <name type="common">Common sunflower</name>
    <dbReference type="NCBI Taxonomy" id="4232"/>
    <lineage>
        <taxon>Eukaryota</taxon>
        <taxon>Viridiplantae</taxon>
        <taxon>Streptophyta</taxon>
        <taxon>Embryophyta</taxon>
        <taxon>Tracheophyta</taxon>
        <taxon>Spermatophyta</taxon>
        <taxon>Magnoliopsida</taxon>
        <taxon>eudicotyledons</taxon>
        <taxon>Gunneridae</taxon>
        <taxon>Pentapetalae</taxon>
        <taxon>asterids</taxon>
        <taxon>campanulids</taxon>
        <taxon>Asterales</taxon>
        <taxon>Asteraceae</taxon>
        <taxon>Asteroideae</taxon>
        <taxon>Heliantheae alliance</taxon>
        <taxon>Heliantheae</taxon>
        <taxon>Helianthus</taxon>
    </lineage>
</organism>
<dbReference type="AlphaFoldDB" id="A0A9K3ED59"/>
<dbReference type="EMBL" id="MNCJ02000329">
    <property type="protein sequence ID" value="KAF5770314.1"/>
    <property type="molecule type" value="Genomic_DNA"/>
</dbReference>
<comment type="caution">
    <text evidence="1">The sequence shown here is derived from an EMBL/GenBank/DDBJ whole genome shotgun (WGS) entry which is preliminary data.</text>
</comment>
<sequence length="108" mass="12533">MGTAVAPVLMLLPSGSWCKAKNVRIHSSDLAYVSCEARKFIHILEKDFSGCWSLYSKQAVNCKDELAQYYLRMSSRLLLTSRQYYPNLWRDYRVMLLLVPKSYQNSSK</sequence>
<dbReference type="Gramene" id="mRNA:HanXRQr2_Chr14g0658051">
    <property type="protein sequence ID" value="mRNA:HanXRQr2_Chr14g0658051"/>
    <property type="gene ID" value="HanXRQr2_Chr14g0658051"/>
</dbReference>
<evidence type="ECO:0000313" key="1">
    <source>
        <dbReference type="EMBL" id="KAF5770314.1"/>
    </source>
</evidence>